<dbReference type="EMBL" id="KV427657">
    <property type="protein sequence ID" value="KZT01936.1"/>
    <property type="molecule type" value="Genomic_DNA"/>
</dbReference>
<dbReference type="RefSeq" id="XP_040759676.1">
    <property type="nucleotide sequence ID" value="XM_040909877.1"/>
</dbReference>
<keyword evidence="2" id="KW-1133">Transmembrane helix</keyword>
<dbReference type="PANTHER" id="PTHR35393:SF1">
    <property type="entry name" value="SNOAL-LIKE DOMAIN-CONTAINING PROTEIN"/>
    <property type="match status" value="1"/>
</dbReference>
<dbReference type="PANTHER" id="PTHR35393">
    <property type="entry name" value="CHROMOSOME 1, WHOLE GENOME SHOTGUN SEQUENCE"/>
    <property type="match status" value="1"/>
</dbReference>
<proteinExistence type="predicted"/>
<feature type="transmembrane region" description="Helical" evidence="2">
    <location>
        <begin position="183"/>
        <end position="210"/>
    </location>
</feature>
<keyword evidence="2" id="KW-0812">Transmembrane</keyword>
<evidence type="ECO:0000259" key="3">
    <source>
        <dbReference type="Pfam" id="PF24840"/>
    </source>
</evidence>
<feature type="domain" description="SigF-like NTF2-like" evidence="3">
    <location>
        <begin position="79"/>
        <end position="206"/>
    </location>
</feature>
<feature type="compositionally biased region" description="Low complexity" evidence="1">
    <location>
        <begin position="250"/>
        <end position="260"/>
    </location>
</feature>
<dbReference type="InterPro" id="IPR057514">
    <property type="entry name" value="NTF2_SigF"/>
</dbReference>
<evidence type="ECO:0000256" key="1">
    <source>
        <dbReference type="SAM" id="MobiDB-lite"/>
    </source>
</evidence>
<reference evidence="4 5" key="1">
    <citation type="journal article" date="2016" name="Mol. Biol. Evol.">
        <title>Comparative Genomics of Early-Diverging Mushroom-Forming Fungi Provides Insights into the Origins of Lignocellulose Decay Capabilities.</title>
        <authorList>
            <person name="Nagy L.G."/>
            <person name="Riley R."/>
            <person name="Tritt A."/>
            <person name="Adam C."/>
            <person name="Daum C."/>
            <person name="Floudas D."/>
            <person name="Sun H."/>
            <person name="Yadav J.S."/>
            <person name="Pangilinan J."/>
            <person name="Larsson K.H."/>
            <person name="Matsuura K."/>
            <person name="Barry K."/>
            <person name="Labutti K."/>
            <person name="Kuo R."/>
            <person name="Ohm R.A."/>
            <person name="Bhattacharya S.S."/>
            <person name="Shirouzu T."/>
            <person name="Yoshinaga Y."/>
            <person name="Martin F.M."/>
            <person name="Grigoriev I.V."/>
            <person name="Hibbett D.S."/>
        </authorList>
    </citation>
    <scope>NUCLEOTIDE SEQUENCE [LARGE SCALE GENOMIC DNA]</scope>
    <source>
        <strain evidence="4 5">93-53</strain>
    </source>
</reference>
<evidence type="ECO:0000256" key="2">
    <source>
        <dbReference type="SAM" id="Phobius"/>
    </source>
</evidence>
<dbReference type="Proteomes" id="UP000076871">
    <property type="component" value="Unassembled WGS sequence"/>
</dbReference>
<protein>
    <recommendedName>
        <fullName evidence="3">SigF-like NTF2-like domain-containing protein</fullName>
    </recommendedName>
</protein>
<accession>A0A165BZK1</accession>
<dbReference type="AlphaFoldDB" id="A0A165BZK1"/>
<dbReference type="OrthoDB" id="2344312at2759"/>
<keyword evidence="2" id="KW-0472">Membrane</keyword>
<feature type="domain" description="SigF-like NTF2-like" evidence="3">
    <location>
        <begin position="1"/>
        <end position="49"/>
    </location>
</feature>
<organism evidence="4 5">
    <name type="scientific">Laetiporus sulphureus 93-53</name>
    <dbReference type="NCBI Taxonomy" id="1314785"/>
    <lineage>
        <taxon>Eukaryota</taxon>
        <taxon>Fungi</taxon>
        <taxon>Dikarya</taxon>
        <taxon>Basidiomycota</taxon>
        <taxon>Agaricomycotina</taxon>
        <taxon>Agaricomycetes</taxon>
        <taxon>Polyporales</taxon>
        <taxon>Laetiporus</taxon>
    </lineage>
</organism>
<gene>
    <name evidence="4" type="ORF">LAESUDRAFT_730632</name>
</gene>
<dbReference type="STRING" id="1314785.A0A165BZK1"/>
<dbReference type="GeneID" id="63826906"/>
<dbReference type="InParanoid" id="A0A165BZK1"/>
<evidence type="ECO:0000313" key="5">
    <source>
        <dbReference type="Proteomes" id="UP000076871"/>
    </source>
</evidence>
<keyword evidence="5" id="KW-1185">Reference proteome</keyword>
<evidence type="ECO:0000313" key="4">
    <source>
        <dbReference type="EMBL" id="KZT01936.1"/>
    </source>
</evidence>
<feature type="region of interest" description="Disordered" evidence="1">
    <location>
        <begin position="222"/>
        <end position="260"/>
    </location>
</feature>
<dbReference type="Pfam" id="PF24840">
    <property type="entry name" value="NTF2_SigF"/>
    <property type="match status" value="2"/>
</dbReference>
<sequence length="260" mass="29057">MEDPARDIEDVILSITSAVNPEAQKAAILRYFAPDASFRHPLCTVPSDADTPYPASQSSPSFARWTQLSRKLSPTGIATASSRETILCVYQWYRTMSPRLKVEVRKVVWDEPRMEIYVDVVQTFHIRWNPLPPAQSRLITHLNLRKVSPRSQDARPLYVIVAQEDFYHPADLLAFVLPPLVPILHFLLILGTWACVFGAWFGAVSGFWTIKRGEGDREVKLEHAGESLPTPAPGEQQTLTNGRKNRREGSGSSSSSSSGE</sequence>
<name>A0A165BZK1_9APHY</name>